<dbReference type="GO" id="GO:0003723">
    <property type="term" value="F:RNA binding"/>
    <property type="evidence" value="ECO:0007669"/>
    <property type="project" value="TreeGrafter"/>
</dbReference>
<feature type="region of interest" description="Disordered" evidence="1">
    <location>
        <begin position="440"/>
        <end position="487"/>
    </location>
</feature>
<dbReference type="GO" id="GO:0005685">
    <property type="term" value="C:U1 snRNP"/>
    <property type="evidence" value="ECO:0007669"/>
    <property type="project" value="TreeGrafter"/>
</dbReference>
<feature type="region of interest" description="Disordered" evidence="1">
    <location>
        <begin position="228"/>
        <end position="256"/>
    </location>
</feature>
<dbReference type="PANTHER" id="PTHR11864:SF0">
    <property type="entry name" value="PRP40 PRE-MRNA PROCESSING FACTOR 40 HOMOLOG A (YEAST)"/>
    <property type="match status" value="1"/>
</dbReference>
<sequence length="1413" mass="154941">YYYNIHTGEQTWEKPTSELTVSIDTSNPWEERYDESSQALYYFNKMTGESVWEKPKDYDELIAASAVSLTMESIAPPATPTGSPVKTRKWEEREDPSSGYLYFFNNQTQESVWEKPADFDVEVEAYEEAKAPTAAAAAAEIQGEQVPLWEKKATDEGYEYYFNEQTGESVWEKPDGYVEPSAAAVASAVSAAAAGDEATATTASPWETRYTDEGYEYFFNTSTNESVWEKPGDYDDAPADPAAYAQTDPASSFTSTSSAPRMHLQFSTLGMFASVKLSERPWQRKWVQVKFTSASNTYEITATKSPTSPLSLSVSDYEKLAFSLSTITTLVKSATLPTLQVIRAGDSSNSLHPLTILFPNVPDMDNFIDAVTLRNSTSTPYNNIKVTFGEPLDVTPGDVAALQVLTVQELEEEEQALQAHSEELSLMLGNMRNISRAHDKGIVVDNDYEDDGDGADEEEDDEEGDEDDDDDDEVSPNVENAEGNKKYPKLLKTSGPILALLDSEWVQLHLKVDFELAELLCFSHAEAKRPKFRIPLTNSSVSFKPTEQTAYTKSLKSPLSFQLTIDRSELQTLTPMSPSSPSKSHHHHVHQATYSFRTFTLLQLWEWTTCFLSVGNETDENATIASSKRFKWRMGGLDFLEECLETVVEKKLLLTSEREVVYHSANAFGDFESILADKNGLAVVCNDEHMGGYAIPAGSIVCEVGGSRVLRLSYPSTLDLFKAAPEQKPLRVRYRTPQAISASVRARCSTASPEDFQDCIVKVSNFNIYFEQHSTVLPPVALKDELAHVVLTLTASSSPPLLLNLNCAGGREISLKFKSFNKLITFAVGLYSNTMLLGGVGGGVSPVLLAMLDKAGVTAVNSSGEDPEDCSDVEEELGEEEQGVDMFFENMDGNRAAVNRSSAGVESDKDLYSVVDELQQQLQDCEEPLPASDELAALRGMLEEEHRKNTSMLSGRLEAEAKHARAIANREEKAAREIEHAKFIKAEPKQVTTAMSQSQGGNGSLSRDRVSSPASPLKKWKPKTQFSQHHTGLSSMPTLTQIMEGAKAETSMSAREAVEDKREEVMVVDKRRFSISSVSSNDGISGQMKPPRMRAKLDRSIRELYGELIGEVIANPSIVVSAASSMRGDPPLCRAFCRAVVSRLGCRYTSSFSKFLTGVVSRALATGDQQILFNIVGEICLLPEVLLWARSVTRVSKDDDLEGEGSGGREEDVALRLVSKVVQRVLDGGVEGVPDVLVGCLQELSRGGATGMLSVSSVLSEFVLLKGLKDGGLLGRNPEGMVERCLVVFLRITLGVLASLGKSDVGLTSIEDRDKGLVFDVGRVGGGTGAGVGMTDNSVALQEATWIIQKAKARLQSIFADKTGALSGMDVRSARQVLSELKDKKPCIRVMREEARRLNAAILLSQNYRMCIE</sequence>
<dbReference type="InterPro" id="IPR039726">
    <property type="entry name" value="Prp40-like"/>
</dbReference>
<dbReference type="PANTHER" id="PTHR11864">
    <property type="entry name" value="PRE-MRNA-PROCESSING PROTEIN PRP40"/>
    <property type="match status" value="1"/>
</dbReference>
<feature type="domain" description="WW" evidence="2">
    <location>
        <begin position="90"/>
        <end position="118"/>
    </location>
</feature>
<dbReference type="SMART" id="SM00456">
    <property type="entry name" value="WW"/>
    <property type="match status" value="4"/>
</dbReference>
<gene>
    <name evidence="3" type="ORF">TrRE_jg9781</name>
</gene>
<feature type="compositionally biased region" description="Low complexity" evidence="1">
    <location>
        <begin position="239"/>
        <end position="256"/>
    </location>
</feature>
<dbReference type="OrthoDB" id="200672at2759"/>
<dbReference type="EMBL" id="BRXZ01002733">
    <property type="protein sequence ID" value="GMH69087.1"/>
    <property type="molecule type" value="Genomic_DNA"/>
</dbReference>
<organism evidence="3 4">
    <name type="scientific">Triparma retinervis</name>
    <dbReference type="NCBI Taxonomy" id="2557542"/>
    <lineage>
        <taxon>Eukaryota</taxon>
        <taxon>Sar</taxon>
        <taxon>Stramenopiles</taxon>
        <taxon>Ochrophyta</taxon>
        <taxon>Bolidophyceae</taxon>
        <taxon>Parmales</taxon>
        <taxon>Triparmaceae</taxon>
        <taxon>Triparma</taxon>
    </lineage>
</organism>
<feature type="compositionally biased region" description="Acidic residues" evidence="1">
    <location>
        <begin position="446"/>
        <end position="474"/>
    </location>
</feature>
<feature type="domain" description="WW" evidence="2">
    <location>
        <begin position="23"/>
        <end position="57"/>
    </location>
</feature>
<dbReference type="GO" id="GO:0045292">
    <property type="term" value="P:mRNA cis splicing, via spliceosome"/>
    <property type="evidence" value="ECO:0007669"/>
    <property type="project" value="InterPro"/>
</dbReference>
<proteinExistence type="predicted"/>
<dbReference type="GO" id="GO:0071004">
    <property type="term" value="C:U2-type prespliceosome"/>
    <property type="evidence" value="ECO:0007669"/>
    <property type="project" value="TreeGrafter"/>
</dbReference>
<dbReference type="InterPro" id="IPR001202">
    <property type="entry name" value="WW_dom"/>
</dbReference>
<evidence type="ECO:0000256" key="1">
    <source>
        <dbReference type="SAM" id="MobiDB-lite"/>
    </source>
</evidence>
<evidence type="ECO:0000259" key="2">
    <source>
        <dbReference type="PROSITE" id="PS50020"/>
    </source>
</evidence>
<feature type="compositionally biased region" description="Polar residues" evidence="1">
    <location>
        <begin position="990"/>
        <end position="999"/>
    </location>
</feature>
<dbReference type="PROSITE" id="PS50020">
    <property type="entry name" value="WW_DOMAIN_2"/>
    <property type="match status" value="5"/>
</dbReference>
<evidence type="ECO:0000313" key="3">
    <source>
        <dbReference type="EMBL" id="GMH69087.1"/>
    </source>
</evidence>
<comment type="caution">
    <text evidence="3">The sequence shown here is derived from an EMBL/GenBank/DDBJ whole genome shotgun (WGS) entry which is preliminary data.</text>
</comment>
<dbReference type="SUPFAM" id="SSF51045">
    <property type="entry name" value="WW domain"/>
    <property type="match status" value="4"/>
</dbReference>
<feature type="non-terminal residue" evidence="3">
    <location>
        <position position="1413"/>
    </location>
</feature>
<keyword evidence="4" id="KW-1185">Reference proteome</keyword>
<feature type="domain" description="WW" evidence="2">
    <location>
        <begin position="200"/>
        <end position="233"/>
    </location>
</feature>
<name>A0A9W7AB95_9STRA</name>
<protein>
    <recommendedName>
        <fullName evidence="2">WW domain-containing protein</fullName>
    </recommendedName>
</protein>
<dbReference type="Proteomes" id="UP001165082">
    <property type="component" value="Unassembled WGS sequence"/>
</dbReference>
<accession>A0A9W7AB95</accession>
<dbReference type="Pfam" id="PF00397">
    <property type="entry name" value="WW"/>
    <property type="match status" value="4"/>
</dbReference>
<dbReference type="CDD" id="cd00201">
    <property type="entry name" value="WW"/>
    <property type="match status" value="4"/>
</dbReference>
<feature type="region of interest" description="Disordered" evidence="1">
    <location>
        <begin position="984"/>
        <end position="1031"/>
    </location>
</feature>
<evidence type="ECO:0000313" key="4">
    <source>
        <dbReference type="Proteomes" id="UP001165082"/>
    </source>
</evidence>
<feature type="domain" description="WW" evidence="2">
    <location>
        <begin position="149"/>
        <end position="176"/>
    </location>
</feature>
<feature type="non-terminal residue" evidence="3">
    <location>
        <position position="1"/>
    </location>
</feature>
<reference evidence="3" key="1">
    <citation type="submission" date="2022-07" db="EMBL/GenBank/DDBJ databases">
        <title>Genome analysis of Parmales, a sister group of diatoms, reveals the evolutionary specialization of diatoms from phago-mixotrophs to photoautotrophs.</title>
        <authorList>
            <person name="Ban H."/>
            <person name="Sato S."/>
            <person name="Yoshikawa S."/>
            <person name="Kazumasa Y."/>
            <person name="Nakamura Y."/>
            <person name="Ichinomiya M."/>
            <person name="Saitoh K."/>
            <person name="Sato N."/>
            <person name="Blanc-Mathieu R."/>
            <person name="Endo H."/>
            <person name="Kuwata A."/>
            <person name="Ogata H."/>
        </authorList>
    </citation>
    <scope>NUCLEOTIDE SEQUENCE</scope>
</reference>
<feature type="domain" description="WW" evidence="2">
    <location>
        <begin position="1"/>
        <end position="17"/>
    </location>
</feature>
<dbReference type="Gene3D" id="2.20.70.10">
    <property type="match status" value="4"/>
</dbReference>
<dbReference type="InterPro" id="IPR036020">
    <property type="entry name" value="WW_dom_sf"/>
</dbReference>